<comment type="caution">
    <text evidence="1">The sequence shown here is derived from an EMBL/GenBank/DDBJ whole genome shotgun (WGS) entry which is preliminary data.</text>
</comment>
<evidence type="ECO:0000313" key="1">
    <source>
        <dbReference type="EMBL" id="GBG08232.1"/>
    </source>
</evidence>
<evidence type="ECO:0000313" key="2">
    <source>
        <dbReference type="Proteomes" id="UP000245202"/>
    </source>
</evidence>
<dbReference type="EMBL" id="BDQX01000161">
    <property type="protein sequence ID" value="GBG08232.1"/>
    <property type="molecule type" value="Genomic_DNA"/>
</dbReference>
<gene>
    <name evidence="1" type="ORF">PAT3040_02804</name>
</gene>
<dbReference type="Proteomes" id="UP000245202">
    <property type="component" value="Unassembled WGS sequence"/>
</dbReference>
<accession>A0A2R5ENK2</accession>
<proteinExistence type="predicted"/>
<dbReference type="AlphaFoldDB" id="A0A2R5ENK2"/>
<sequence length="75" mass="9193">MKENDLTEEERIDLEQRTKCIALRDAFTKTMYIEFFSEPPIRIEFKKKLFKDPYKEFRKLVDIINEHGWKTFDMG</sequence>
<name>A0A2R5ENK2_9BACL</name>
<keyword evidence="2" id="KW-1185">Reference proteome</keyword>
<reference evidence="1 2" key="1">
    <citation type="submission" date="2017-08" db="EMBL/GenBank/DDBJ databases">
        <title>Substantial Increase in Enzyme Production by Combined Drug-Resistance Mutations in Paenibacillus agaridevorans.</title>
        <authorList>
            <person name="Tanaka Y."/>
            <person name="Funane K."/>
            <person name="Hosaka T."/>
            <person name="Shiwa Y."/>
            <person name="Fujita N."/>
            <person name="Miyazaki T."/>
            <person name="Yoshikawa H."/>
            <person name="Murakami K."/>
            <person name="Kasahara K."/>
            <person name="Inaoka T."/>
            <person name="Hiraga Y."/>
            <person name="Ochi K."/>
        </authorList>
    </citation>
    <scope>NUCLEOTIDE SEQUENCE [LARGE SCALE GENOMIC DNA]</scope>
    <source>
        <strain evidence="1 2">T-3040</strain>
    </source>
</reference>
<protein>
    <submittedName>
        <fullName evidence="1">Uncharacterized protein</fullName>
    </submittedName>
</protein>
<organism evidence="1 2">
    <name type="scientific">Paenibacillus agaridevorans</name>
    <dbReference type="NCBI Taxonomy" id="171404"/>
    <lineage>
        <taxon>Bacteria</taxon>
        <taxon>Bacillati</taxon>
        <taxon>Bacillota</taxon>
        <taxon>Bacilli</taxon>
        <taxon>Bacillales</taxon>
        <taxon>Paenibacillaceae</taxon>
        <taxon>Paenibacillus</taxon>
    </lineage>
</organism>